<keyword evidence="1" id="KW-0677">Repeat</keyword>
<sequence>MKRVLCDESESKNLDATSDDDLTRHHDEIKKRKISIELSSALEHDSNPVKVLLIDFVMNKCGELRSSEASKLIENNNIGIGRLKHKLMNQRLEAFSLQFNLINTIEKLYSPLEIKISNNHHCILICDFDVCAIRVYDLKTLEFQSLLPFAPNYFCIEEDYNGRGNDALVLPVDDTRVHKYDLRALFRHCSETSSNCNPIWQTEPIHGVTGVAILVNSQTRTENQVFVCDTLLHCIHIFRSSSGDFIRKINVNHPTSIAFTLNGDLIVSEAFIAQKVSIMSRNAENDWVVIKQMGEKKSHTLGEFFFPVSVMCDKVTNNFLVVDCLNNRIQVFSQNGVFIKCYDQLNKPSSACMNQRTGELFVCDTGSQRVVIFK</sequence>
<dbReference type="PANTHER" id="PTHR24104:SF51">
    <property type="entry name" value="SMP-30_GLUCONOLACTONASE_LRE-LIKE REGION DOMAIN-CONTAINING PROTEIN"/>
    <property type="match status" value="1"/>
</dbReference>
<dbReference type="PROSITE" id="PS51125">
    <property type="entry name" value="NHL"/>
    <property type="match status" value="1"/>
</dbReference>
<dbReference type="Gene3D" id="2.120.10.30">
    <property type="entry name" value="TolB, C-terminal domain"/>
    <property type="match status" value="2"/>
</dbReference>
<dbReference type="Pfam" id="PF01436">
    <property type="entry name" value="NHL"/>
    <property type="match status" value="1"/>
</dbReference>
<organism evidence="4 5">
    <name type="scientific">Naegleria lovaniensis</name>
    <name type="common">Amoeba</name>
    <dbReference type="NCBI Taxonomy" id="51637"/>
    <lineage>
        <taxon>Eukaryota</taxon>
        <taxon>Discoba</taxon>
        <taxon>Heterolobosea</taxon>
        <taxon>Tetramitia</taxon>
        <taxon>Eutetramitia</taxon>
        <taxon>Vahlkampfiidae</taxon>
        <taxon>Naegleria</taxon>
    </lineage>
</organism>
<dbReference type="PANTHER" id="PTHR24104">
    <property type="entry name" value="E3 UBIQUITIN-PROTEIN LIGASE NHLRC1-RELATED"/>
    <property type="match status" value="1"/>
</dbReference>
<dbReference type="GeneID" id="68094713"/>
<dbReference type="InterPro" id="IPR001258">
    <property type="entry name" value="NHL_repeat"/>
</dbReference>
<dbReference type="Proteomes" id="UP000816034">
    <property type="component" value="Unassembled WGS sequence"/>
</dbReference>
<feature type="repeat" description="NHL" evidence="2">
    <location>
        <begin position="296"/>
        <end position="335"/>
    </location>
</feature>
<dbReference type="GO" id="GO:0043161">
    <property type="term" value="P:proteasome-mediated ubiquitin-dependent protein catabolic process"/>
    <property type="evidence" value="ECO:0007669"/>
    <property type="project" value="TreeGrafter"/>
</dbReference>
<evidence type="ECO:0000313" key="4">
    <source>
        <dbReference type="EMBL" id="KAG2386513.1"/>
    </source>
</evidence>
<name>A0AA88KLB6_NAELO</name>
<protein>
    <submittedName>
        <fullName evidence="4">Uncharacterized protein</fullName>
    </submittedName>
</protein>
<comment type="caution">
    <text evidence="4">The sequence shown here is derived from an EMBL/GenBank/DDBJ whole genome shotgun (WGS) entry which is preliminary data.</text>
</comment>
<gene>
    <name evidence="4" type="ORF">C9374_002257</name>
</gene>
<evidence type="ECO:0000256" key="2">
    <source>
        <dbReference type="PROSITE-ProRule" id="PRU00504"/>
    </source>
</evidence>
<evidence type="ECO:0000256" key="3">
    <source>
        <dbReference type="SAM" id="MobiDB-lite"/>
    </source>
</evidence>
<keyword evidence="5" id="KW-1185">Reference proteome</keyword>
<dbReference type="AlphaFoldDB" id="A0AA88KLB6"/>
<dbReference type="GO" id="GO:0061630">
    <property type="term" value="F:ubiquitin protein ligase activity"/>
    <property type="evidence" value="ECO:0007669"/>
    <property type="project" value="TreeGrafter"/>
</dbReference>
<dbReference type="GO" id="GO:0000209">
    <property type="term" value="P:protein polyubiquitination"/>
    <property type="evidence" value="ECO:0007669"/>
    <property type="project" value="TreeGrafter"/>
</dbReference>
<accession>A0AA88KLB6</accession>
<feature type="region of interest" description="Disordered" evidence="3">
    <location>
        <begin position="1"/>
        <end position="20"/>
    </location>
</feature>
<reference evidence="4 5" key="1">
    <citation type="journal article" date="2018" name="BMC Genomics">
        <title>The genome of Naegleria lovaniensis, the basis for a comparative approach to unravel pathogenicity factors of the human pathogenic amoeba N. fowleri.</title>
        <authorList>
            <person name="Liechti N."/>
            <person name="Schurch N."/>
            <person name="Bruggmann R."/>
            <person name="Wittwer M."/>
        </authorList>
    </citation>
    <scope>NUCLEOTIDE SEQUENCE [LARGE SCALE GENOMIC DNA]</scope>
    <source>
        <strain evidence="4 5">ATCC 30569</strain>
    </source>
</reference>
<dbReference type="RefSeq" id="XP_044550505.1">
    <property type="nucleotide sequence ID" value="XM_044691655.1"/>
</dbReference>
<evidence type="ECO:0000313" key="5">
    <source>
        <dbReference type="Proteomes" id="UP000816034"/>
    </source>
</evidence>
<feature type="compositionally biased region" description="Basic and acidic residues" evidence="3">
    <location>
        <begin position="1"/>
        <end position="13"/>
    </location>
</feature>
<evidence type="ECO:0000256" key="1">
    <source>
        <dbReference type="ARBA" id="ARBA00022737"/>
    </source>
</evidence>
<dbReference type="EMBL" id="PYSW02000015">
    <property type="protein sequence ID" value="KAG2386513.1"/>
    <property type="molecule type" value="Genomic_DNA"/>
</dbReference>
<dbReference type="InterPro" id="IPR050952">
    <property type="entry name" value="TRIM-NHL_E3_ligases"/>
</dbReference>
<dbReference type="SUPFAM" id="SSF101898">
    <property type="entry name" value="NHL repeat"/>
    <property type="match status" value="1"/>
</dbReference>
<proteinExistence type="predicted"/>
<dbReference type="InterPro" id="IPR011042">
    <property type="entry name" value="6-blade_b-propeller_TolB-like"/>
</dbReference>